<evidence type="ECO:0000313" key="9">
    <source>
        <dbReference type="Proteomes" id="UP000240621"/>
    </source>
</evidence>
<dbReference type="OrthoDB" id="9768127at2"/>
<keyword evidence="10" id="KW-1185">Reference proteome</keyword>
<comment type="caution">
    <text evidence="8">The sequence shown here is derived from an EMBL/GenBank/DDBJ whole genome shotgun (WGS) entry which is preliminary data.</text>
</comment>
<dbReference type="AlphaFoldDB" id="A0A2P8C985"/>
<evidence type="ECO:0000256" key="5">
    <source>
        <dbReference type="ARBA" id="ARBA00023458"/>
    </source>
</evidence>
<feature type="binding site" evidence="6">
    <location>
        <begin position="17"/>
        <end position="19"/>
    </location>
    <ligand>
        <name>ATP</name>
        <dbReference type="ChEBI" id="CHEBI:30616"/>
    </ligand>
</feature>
<dbReference type="PANTHER" id="PTHR42749">
    <property type="entry name" value="CELL SHAPE-DETERMINING PROTEIN MREB"/>
    <property type="match status" value="1"/>
</dbReference>
<feature type="binding site" evidence="6">
    <location>
        <begin position="292"/>
        <end position="295"/>
    </location>
    <ligand>
        <name>ATP</name>
        <dbReference type="ChEBI" id="CHEBI:30616"/>
    </ligand>
</feature>
<dbReference type="Proteomes" id="UP000240621">
    <property type="component" value="Unassembled WGS sequence"/>
</dbReference>
<dbReference type="PANTHER" id="PTHR42749:SF1">
    <property type="entry name" value="CELL SHAPE-DETERMINING PROTEIN MREB"/>
    <property type="match status" value="1"/>
</dbReference>
<evidence type="ECO:0000256" key="4">
    <source>
        <dbReference type="ARBA" id="ARBA00022960"/>
    </source>
</evidence>
<dbReference type="InterPro" id="IPR004753">
    <property type="entry name" value="MreB"/>
</dbReference>
<comment type="similarity">
    <text evidence="5 6">Belongs to the FtsA/MreB family.</text>
</comment>
<evidence type="ECO:0000256" key="3">
    <source>
        <dbReference type="ARBA" id="ARBA00022840"/>
    </source>
</evidence>
<dbReference type="Gene3D" id="3.30.420.40">
    <property type="match status" value="3"/>
</dbReference>
<dbReference type="InterPro" id="IPR056546">
    <property type="entry name" value="MreB_MamK-like"/>
</dbReference>
<dbReference type="NCBIfam" id="NF010539">
    <property type="entry name" value="PRK13927.1"/>
    <property type="match status" value="1"/>
</dbReference>
<dbReference type="NCBIfam" id="TIGR00904">
    <property type="entry name" value="mreB"/>
    <property type="match status" value="1"/>
</dbReference>
<gene>
    <name evidence="6" type="primary">mreB</name>
    <name evidence="8" type="ORF">CLV93_109130</name>
    <name evidence="7" type="ORF">JCM18694_12550</name>
</gene>
<dbReference type="EMBL" id="BLAU01000001">
    <property type="protein sequence ID" value="GET21009.1"/>
    <property type="molecule type" value="Genomic_DNA"/>
</dbReference>
<evidence type="ECO:0000313" key="8">
    <source>
        <dbReference type="EMBL" id="PSK81524.1"/>
    </source>
</evidence>
<accession>A0A2P8C985</accession>
<dbReference type="EMBL" id="PYGC01000009">
    <property type="protein sequence ID" value="PSK81524.1"/>
    <property type="molecule type" value="Genomic_DNA"/>
</dbReference>
<sequence length="340" mass="36942">MGLFSFLTQEIAIDLGTANTIIIHNDKIVVDEPSIVTIDMKTEKMVAIGEKARQMQGKTHANLKTIRPLRDGVIADFNAAEQMIRGMIKMIHPKSRLFSPALKMVVCIPSGSTEVEIRAVRDSSEHAGGREVYMIYEPMAAAIGIGLDVEAPEGNMIVDIGGGTTEIAVISLGGIVTNKSIRIAGDDLTGDIMEYMRHQHNIKIGERTAEEIKINVGAALSELEDAPSDFIIQGPNQMTALPIEVPVSYQEIAHCLEKSISKIETAILSALEQTPPELYADIVNRGIWLAGGGALLRGLDKRLSDKINIPFHIAEDPLRAVARGTGIALKNVDKFSFLLR</sequence>
<keyword evidence="3 6" id="KW-0067">ATP-binding</keyword>
<dbReference type="CDD" id="cd10225">
    <property type="entry name" value="ASKHA_NBD_MreB-like"/>
    <property type="match status" value="1"/>
</dbReference>
<reference evidence="8 9" key="1">
    <citation type="submission" date="2018-03" db="EMBL/GenBank/DDBJ databases">
        <title>Genomic Encyclopedia of Archaeal and Bacterial Type Strains, Phase II (KMG-II): from individual species to whole genera.</title>
        <authorList>
            <person name="Goeker M."/>
        </authorList>
    </citation>
    <scope>NUCLEOTIDE SEQUENCE [LARGE SCALE GENOMIC DNA]</scope>
    <source>
        <strain evidence="8 9">DSM 27267</strain>
    </source>
</reference>
<dbReference type="GO" id="GO:0008360">
    <property type="term" value="P:regulation of cell shape"/>
    <property type="evidence" value="ECO:0007669"/>
    <property type="project" value="UniProtKB-UniRule"/>
</dbReference>
<dbReference type="SUPFAM" id="SSF53067">
    <property type="entry name" value="Actin-like ATPase domain"/>
    <property type="match status" value="2"/>
</dbReference>
<evidence type="ECO:0000256" key="6">
    <source>
        <dbReference type="HAMAP-Rule" id="MF_02207"/>
    </source>
</evidence>
<proteinExistence type="inferred from homology"/>
<comment type="function">
    <text evidence="6">Forms membrane-associated dynamic filaments that are essential for cell shape determination. Acts by regulating cell wall synthesis and cell elongation, and thus cell shape. A feedback loop between cell geometry and MreB localization may maintain elongated cell shape by targeting cell wall growth to regions of negative cell wall curvature.</text>
</comment>
<evidence type="ECO:0000313" key="10">
    <source>
        <dbReference type="Proteomes" id="UP000396862"/>
    </source>
</evidence>
<keyword evidence="2 6" id="KW-0547">Nucleotide-binding</keyword>
<dbReference type="HAMAP" id="MF_02207">
    <property type="entry name" value="MreB"/>
    <property type="match status" value="1"/>
</dbReference>
<name>A0A2P8C985_9BACT</name>
<dbReference type="Proteomes" id="UP000396862">
    <property type="component" value="Unassembled WGS sequence"/>
</dbReference>
<dbReference type="PRINTS" id="PR01652">
    <property type="entry name" value="SHAPEPROTEIN"/>
</dbReference>
<keyword evidence="1 6" id="KW-0963">Cytoplasm</keyword>
<organism evidence="8 9">
    <name type="scientific">Prolixibacter denitrificans</name>
    <dbReference type="NCBI Taxonomy" id="1541063"/>
    <lineage>
        <taxon>Bacteria</taxon>
        <taxon>Pseudomonadati</taxon>
        <taxon>Bacteroidota</taxon>
        <taxon>Bacteroidia</taxon>
        <taxon>Marinilabiliales</taxon>
        <taxon>Prolixibacteraceae</taxon>
        <taxon>Prolixibacter</taxon>
    </lineage>
</organism>
<protein>
    <recommendedName>
        <fullName evidence="6">Cell shape-determining protein MreB</fullName>
    </recommendedName>
</protein>
<dbReference type="GO" id="GO:0005524">
    <property type="term" value="F:ATP binding"/>
    <property type="evidence" value="ECO:0007669"/>
    <property type="project" value="UniProtKB-KW"/>
</dbReference>
<feature type="binding site" evidence="6">
    <location>
        <begin position="162"/>
        <end position="164"/>
    </location>
    <ligand>
        <name>ATP</name>
        <dbReference type="ChEBI" id="CHEBI:30616"/>
    </ligand>
</feature>
<dbReference type="InterPro" id="IPR043129">
    <property type="entry name" value="ATPase_NBD"/>
</dbReference>
<keyword evidence="4 6" id="KW-0133">Cell shape</keyword>
<comment type="subcellular location">
    <subcellularLocation>
        <location evidence="6">Cytoplasm</location>
    </subcellularLocation>
    <text evidence="6">Membrane-associated.</text>
</comment>
<dbReference type="GO" id="GO:0005737">
    <property type="term" value="C:cytoplasm"/>
    <property type="evidence" value="ECO:0007669"/>
    <property type="project" value="UniProtKB-SubCell"/>
</dbReference>
<reference evidence="7 10" key="2">
    <citation type="submission" date="2019-10" db="EMBL/GenBank/DDBJ databases">
        <title>Prolixibacter strains distinguished by the presence of nitrate reductase genes were adept at nitrate-dependent anaerobic corrosion of metallic iron and carbon steel.</title>
        <authorList>
            <person name="Iino T."/>
            <person name="Shono N."/>
            <person name="Ito K."/>
            <person name="Nakamura R."/>
            <person name="Sueoka K."/>
            <person name="Harayama S."/>
            <person name="Ohkuma M."/>
        </authorList>
    </citation>
    <scope>NUCLEOTIDE SEQUENCE [LARGE SCALE GENOMIC DNA]</scope>
    <source>
        <strain evidence="7 10">MIC1-1</strain>
    </source>
</reference>
<comment type="subunit">
    <text evidence="6">Forms polymers.</text>
</comment>
<dbReference type="RefSeq" id="WP_106543198.1">
    <property type="nucleotide sequence ID" value="NZ_BLAU01000001.1"/>
</dbReference>
<evidence type="ECO:0000313" key="7">
    <source>
        <dbReference type="EMBL" id="GET21009.1"/>
    </source>
</evidence>
<dbReference type="GO" id="GO:0000902">
    <property type="term" value="P:cell morphogenesis"/>
    <property type="evidence" value="ECO:0007669"/>
    <property type="project" value="InterPro"/>
</dbReference>
<dbReference type="Pfam" id="PF06723">
    <property type="entry name" value="MreB_Mbl"/>
    <property type="match status" value="1"/>
</dbReference>
<feature type="binding site" evidence="6">
    <location>
        <begin position="210"/>
        <end position="213"/>
    </location>
    <ligand>
        <name>ATP</name>
        <dbReference type="ChEBI" id="CHEBI:30616"/>
    </ligand>
</feature>
<evidence type="ECO:0000256" key="2">
    <source>
        <dbReference type="ARBA" id="ARBA00022741"/>
    </source>
</evidence>
<evidence type="ECO:0000256" key="1">
    <source>
        <dbReference type="ARBA" id="ARBA00022490"/>
    </source>
</evidence>